<protein>
    <submittedName>
        <fullName evidence="2">Death on curing protein</fullName>
    </submittedName>
</protein>
<dbReference type="RefSeq" id="WP_074850356.1">
    <property type="nucleotide sequence ID" value="NZ_CP019066.1"/>
</dbReference>
<dbReference type="STRING" id="57704.SAMN04489793_0927"/>
<dbReference type="InterPro" id="IPR053737">
    <property type="entry name" value="Type_II_TA_Toxin"/>
</dbReference>
<evidence type="ECO:0000313" key="2">
    <source>
        <dbReference type="EMBL" id="SEB84711.1"/>
    </source>
</evidence>
<organism evidence="2 3">
    <name type="scientific">Tsukamurella tyrosinosolvens</name>
    <dbReference type="NCBI Taxonomy" id="57704"/>
    <lineage>
        <taxon>Bacteria</taxon>
        <taxon>Bacillati</taxon>
        <taxon>Actinomycetota</taxon>
        <taxon>Actinomycetes</taxon>
        <taxon>Mycobacteriales</taxon>
        <taxon>Tsukamurellaceae</taxon>
        <taxon>Tsukamurella</taxon>
    </lineage>
</organism>
<dbReference type="SUPFAM" id="SSF140931">
    <property type="entry name" value="Fic-like"/>
    <property type="match status" value="1"/>
</dbReference>
<dbReference type="InterPro" id="IPR003812">
    <property type="entry name" value="Fido"/>
</dbReference>
<reference evidence="3" key="1">
    <citation type="submission" date="2016-10" db="EMBL/GenBank/DDBJ databases">
        <authorList>
            <person name="Varghese N."/>
            <person name="Submissions S."/>
        </authorList>
    </citation>
    <scope>NUCLEOTIDE SEQUENCE [LARGE SCALE GENOMIC DNA]</scope>
    <source>
        <strain evidence="3">DSM 44234</strain>
    </source>
</reference>
<sequence>MTVHLDLELLLTIIDQAGLPGVRDHGLLESAALRPQTSVFGDDAYPTLDEQAAALMESIVRNHPLVDGNKRLGWLATVVFYGLNGVPLDAPEDPAYDLVIAVAEGRIDYHAGARLLASWTTSQWPHPIVKQVPLPGPRRAR</sequence>
<dbReference type="KEGG" id="tsm:ASU32_03540"/>
<dbReference type="EMBL" id="FNSA01000003">
    <property type="protein sequence ID" value="SEB84711.1"/>
    <property type="molecule type" value="Genomic_DNA"/>
</dbReference>
<name>A0A1H4MNR2_TSUTY</name>
<evidence type="ECO:0000313" key="3">
    <source>
        <dbReference type="Proteomes" id="UP000182241"/>
    </source>
</evidence>
<dbReference type="OrthoDB" id="9802752at2"/>
<dbReference type="PROSITE" id="PS51459">
    <property type="entry name" value="FIDO"/>
    <property type="match status" value="1"/>
</dbReference>
<feature type="domain" description="Fido" evidence="1">
    <location>
        <begin position="1"/>
        <end position="122"/>
    </location>
</feature>
<dbReference type="PANTHER" id="PTHR39426:SF1">
    <property type="entry name" value="HOMOLOGY TO DEATH-ON-CURING PROTEIN OF PHAGE P1"/>
    <property type="match status" value="1"/>
</dbReference>
<proteinExistence type="predicted"/>
<dbReference type="Pfam" id="PF02661">
    <property type="entry name" value="Fic"/>
    <property type="match status" value="1"/>
</dbReference>
<dbReference type="Proteomes" id="UP000182241">
    <property type="component" value="Unassembled WGS sequence"/>
</dbReference>
<dbReference type="InterPro" id="IPR036597">
    <property type="entry name" value="Fido-like_dom_sf"/>
</dbReference>
<dbReference type="GO" id="GO:0016301">
    <property type="term" value="F:kinase activity"/>
    <property type="evidence" value="ECO:0007669"/>
    <property type="project" value="InterPro"/>
</dbReference>
<dbReference type="NCBIfam" id="TIGR01550">
    <property type="entry name" value="DOC_P1"/>
    <property type="match status" value="1"/>
</dbReference>
<dbReference type="InterPro" id="IPR006440">
    <property type="entry name" value="Doc"/>
</dbReference>
<gene>
    <name evidence="2" type="ORF">SAMN04489793_0927</name>
</gene>
<dbReference type="Gene3D" id="1.20.120.1870">
    <property type="entry name" value="Fic/DOC protein, Fido domain"/>
    <property type="match status" value="1"/>
</dbReference>
<evidence type="ECO:0000259" key="1">
    <source>
        <dbReference type="PROSITE" id="PS51459"/>
    </source>
</evidence>
<keyword evidence="3" id="KW-1185">Reference proteome</keyword>
<dbReference type="PANTHER" id="PTHR39426">
    <property type="entry name" value="HOMOLOGY TO DEATH-ON-CURING PROTEIN OF PHAGE P1"/>
    <property type="match status" value="1"/>
</dbReference>
<dbReference type="AlphaFoldDB" id="A0A1H4MNR2"/>
<accession>A0A1H4MNR2</accession>